<evidence type="ECO:0000313" key="1">
    <source>
        <dbReference type="EMBL" id="THU71048.1"/>
    </source>
</evidence>
<sequence>MRWSMRLKLPIRSLRCQGEDGADHSNPGNLLSDGEWEITTQLDLLPAHALKLRQVSPGMVHREESLTLVCRPHEAKLEQVYTVHHETRNPCLFFHPLLRTQTFSKSTRKITSSHVLFTHPVTLLGSCSSTVTPLALDSFKSSV</sequence>
<comment type="caution">
    <text evidence="1">The sequence shown here is derived from an EMBL/GenBank/DDBJ whole genome shotgun (WGS) entry which is preliminary data.</text>
</comment>
<accession>A0A4S8K7Z1</accession>
<organism evidence="1 2">
    <name type="scientific">Musa balbisiana</name>
    <name type="common">Banana</name>
    <dbReference type="NCBI Taxonomy" id="52838"/>
    <lineage>
        <taxon>Eukaryota</taxon>
        <taxon>Viridiplantae</taxon>
        <taxon>Streptophyta</taxon>
        <taxon>Embryophyta</taxon>
        <taxon>Tracheophyta</taxon>
        <taxon>Spermatophyta</taxon>
        <taxon>Magnoliopsida</taxon>
        <taxon>Liliopsida</taxon>
        <taxon>Zingiberales</taxon>
        <taxon>Musaceae</taxon>
        <taxon>Musa</taxon>
    </lineage>
</organism>
<gene>
    <name evidence="1" type="ORF">C4D60_Mb08t31420</name>
</gene>
<dbReference type="AlphaFoldDB" id="A0A4S8K7Z1"/>
<dbReference type="EMBL" id="PYDT01000002">
    <property type="protein sequence ID" value="THU71048.1"/>
    <property type="molecule type" value="Genomic_DNA"/>
</dbReference>
<keyword evidence="2" id="KW-1185">Reference proteome</keyword>
<evidence type="ECO:0000313" key="2">
    <source>
        <dbReference type="Proteomes" id="UP000317650"/>
    </source>
</evidence>
<protein>
    <submittedName>
        <fullName evidence="1">Uncharacterized protein</fullName>
    </submittedName>
</protein>
<dbReference type="Proteomes" id="UP000317650">
    <property type="component" value="Chromosome 8"/>
</dbReference>
<proteinExistence type="predicted"/>
<name>A0A4S8K7Z1_MUSBA</name>
<reference evidence="1 2" key="1">
    <citation type="journal article" date="2019" name="Nat. Plants">
        <title>Genome sequencing of Musa balbisiana reveals subgenome evolution and function divergence in polyploid bananas.</title>
        <authorList>
            <person name="Yao X."/>
        </authorList>
    </citation>
    <scope>NUCLEOTIDE SEQUENCE [LARGE SCALE GENOMIC DNA]</scope>
    <source>
        <strain evidence="2">cv. DH-PKW</strain>
        <tissue evidence="1">Leaves</tissue>
    </source>
</reference>